<keyword evidence="11 14" id="KW-1133">Transmembrane helix</keyword>
<dbReference type="SUPFAM" id="SSF47384">
    <property type="entry name" value="Homodimeric domain of signal transducing histidine kinase"/>
    <property type="match status" value="1"/>
</dbReference>
<keyword evidence="12" id="KW-0902">Two-component regulatory system</keyword>
<dbReference type="CDD" id="cd06225">
    <property type="entry name" value="HAMP"/>
    <property type="match status" value="1"/>
</dbReference>
<dbReference type="Pfam" id="PF00672">
    <property type="entry name" value="HAMP"/>
    <property type="match status" value="1"/>
</dbReference>
<evidence type="ECO:0000256" key="8">
    <source>
        <dbReference type="ARBA" id="ARBA00022741"/>
    </source>
</evidence>
<dbReference type="GO" id="GO:0000155">
    <property type="term" value="F:phosphorelay sensor kinase activity"/>
    <property type="evidence" value="ECO:0007669"/>
    <property type="project" value="InterPro"/>
</dbReference>
<proteinExistence type="predicted"/>
<feature type="domain" description="HAMP" evidence="16">
    <location>
        <begin position="192"/>
        <end position="244"/>
    </location>
</feature>
<dbReference type="PANTHER" id="PTHR45528">
    <property type="entry name" value="SENSOR HISTIDINE KINASE CPXA"/>
    <property type="match status" value="1"/>
</dbReference>
<evidence type="ECO:0000313" key="17">
    <source>
        <dbReference type="EMBL" id="BEP29291.1"/>
    </source>
</evidence>
<feature type="transmembrane region" description="Helical" evidence="14">
    <location>
        <begin position="168"/>
        <end position="190"/>
    </location>
</feature>
<keyword evidence="13 14" id="KW-0472">Membrane</keyword>
<dbReference type="GO" id="GO:0005524">
    <property type="term" value="F:ATP binding"/>
    <property type="evidence" value="ECO:0007669"/>
    <property type="project" value="UniProtKB-KW"/>
</dbReference>
<dbReference type="SMART" id="SM00388">
    <property type="entry name" value="HisKA"/>
    <property type="match status" value="1"/>
</dbReference>
<organism evidence="17 18">
    <name type="scientific">Helicovermis profundi</name>
    <dbReference type="NCBI Taxonomy" id="3065157"/>
    <lineage>
        <taxon>Bacteria</taxon>
        <taxon>Bacillati</taxon>
        <taxon>Bacillota</taxon>
        <taxon>Clostridia</taxon>
        <taxon>Helicovermis</taxon>
    </lineage>
</organism>
<keyword evidence="9 17" id="KW-0418">Kinase</keyword>
<keyword evidence="18" id="KW-1185">Reference proteome</keyword>
<dbReference type="SUPFAM" id="SSF158472">
    <property type="entry name" value="HAMP domain-like"/>
    <property type="match status" value="1"/>
</dbReference>
<evidence type="ECO:0000256" key="5">
    <source>
        <dbReference type="ARBA" id="ARBA00022553"/>
    </source>
</evidence>
<evidence type="ECO:0000256" key="9">
    <source>
        <dbReference type="ARBA" id="ARBA00022777"/>
    </source>
</evidence>
<keyword evidence="6" id="KW-0808">Transferase</keyword>
<evidence type="ECO:0000256" key="4">
    <source>
        <dbReference type="ARBA" id="ARBA00022475"/>
    </source>
</evidence>
<evidence type="ECO:0000256" key="6">
    <source>
        <dbReference type="ARBA" id="ARBA00022679"/>
    </source>
</evidence>
<dbReference type="PROSITE" id="PS50109">
    <property type="entry name" value="HIS_KIN"/>
    <property type="match status" value="1"/>
</dbReference>
<dbReference type="Gene3D" id="1.10.287.130">
    <property type="match status" value="1"/>
</dbReference>
<feature type="transmembrane region" description="Helical" evidence="14">
    <location>
        <begin position="12"/>
        <end position="36"/>
    </location>
</feature>
<dbReference type="FunFam" id="1.10.287.130:FF:000001">
    <property type="entry name" value="Two-component sensor histidine kinase"/>
    <property type="match status" value="1"/>
</dbReference>
<dbReference type="InterPro" id="IPR036097">
    <property type="entry name" value="HisK_dim/P_sf"/>
</dbReference>
<dbReference type="RefSeq" id="WP_338534936.1">
    <property type="nucleotide sequence ID" value="NZ_AP028654.1"/>
</dbReference>
<dbReference type="SMART" id="SM00304">
    <property type="entry name" value="HAMP"/>
    <property type="match status" value="1"/>
</dbReference>
<evidence type="ECO:0000256" key="7">
    <source>
        <dbReference type="ARBA" id="ARBA00022692"/>
    </source>
</evidence>
<dbReference type="PANTHER" id="PTHR45528:SF1">
    <property type="entry name" value="SENSOR HISTIDINE KINASE CPXA"/>
    <property type="match status" value="1"/>
</dbReference>
<dbReference type="InterPro" id="IPR050398">
    <property type="entry name" value="HssS/ArlS-like"/>
</dbReference>
<keyword evidence="7 14" id="KW-0812">Transmembrane</keyword>
<comment type="subcellular location">
    <subcellularLocation>
        <location evidence="2">Cell membrane</location>
        <topology evidence="2">Multi-pass membrane protein</topology>
    </subcellularLocation>
</comment>
<dbReference type="InterPro" id="IPR036890">
    <property type="entry name" value="HATPase_C_sf"/>
</dbReference>
<feature type="transmembrane region" description="Helical" evidence="14">
    <location>
        <begin position="135"/>
        <end position="156"/>
    </location>
</feature>
<dbReference type="SMART" id="SM00387">
    <property type="entry name" value="HATPase_c"/>
    <property type="match status" value="1"/>
</dbReference>
<dbReference type="EMBL" id="AP028654">
    <property type="protein sequence ID" value="BEP29291.1"/>
    <property type="molecule type" value="Genomic_DNA"/>
</dbReference>
<sequence>MKTIFKKLLIVYLVVLFIAYIIISAGANSVLQYFFINEKKATLLKQAESFQEMYLEACQTGVLDVDKVRSELISFQKYTRSSIWLIKSDGRFLLNNEKNSLVFSDSGITVGDLKKVFEKNIITKRGYMNGVTDQVLVIGYPIIVDNSAHLGMFMMVPMPEIYKTTSAIFMITVIALSISGLIAIIILFTITRRINKEISSLTDAVRYIAKGNFDKKIKVNRNDEIGELAESFNYMADELCKQEAKKKKFISNLSHDLRSPLTSITGYTRGILDGTIERDKQDRYLKIVFNESERLTKMVNDMLDLSAMEGGNLTLNKTDFDINSMLLNELDKFESRIIEKKVKLTLNLFKESILAHGDVESIRRVIYNLMDNALKFIDIEGKLTIKSEIKDEKIIIGIQNSGAIIPKEDIKNIWTRFTKLDDSRGMQRKSTGLGLSIVKEIIKAHEEKIEVYSDEKIGVMFIFSVATQIFKKNN</sequence>
<dbReference type="GO" id="GO:0005886">
    <property type="term" value="C:plasma membrane"/>
    <property type="evidence" value="ECO:0007669"/>
    <property type="project" value="UniProtKB-SubCell"/>
</dbReference>
<dbReference type="Proteomes" id="UP001321786">
    <property type="component" value="Chromosome"/>
</dbReference>
<dbReference type="Gene3D" id="6.10.340.10">
    <property type="match status" value="1"/>
</dbReference>
<evidence type="ECO:0000256" key="3">
    <source>
        <dbReference type="ARBA" id="ARBA00012438"/>
    </source>
</evidence>
<dbReference type="SUPFAM" id="SSF55874">
    <property type="entry name" value="ATPase domain of HSP90 chaperone/DNA topoisomerase II/histidine kinase"/>
    <property type="match status" value="1"/>
</dbReference>
<dbReference type="Pfam" id="PF02518">
    <property type="entry name" value="HATPase_c"/>
    <property type="match status" value="1"/>
</dbReference>
<dbReference type="InterPro" id="IPR003661">
    <property type="entry name" value="HisK_dim/P_dom"/>
</dbReference>
<protein>
    <recommendedName>
        <fullName evidence="3">histidine kinase</fullName>
        <ecNumber evidence="3">2.7.13.3</ecNumber>
    </recommendedName>
</protein>
<name>A0AAU9E3Z5_9FIRM</name>
<evidence type="ECO:0000256" key="11">
    <source>
        <dbReference type="ARBA" id="ARBA00022989"/>
    </source>
</evidence>
<dbReference type="InterPro" id="IPR003660">
    <property type="entry name" value="HAMP_dom"/>
</dbReference>
<evidence type="ECO:0000259" key="15">
    <source>
        <dbReference type="PROSITE" id="PS50109"/>
    </source>
</evidence>
<evidence type="ECO:0000313" key="18">
    <source>
        <dbReference type="Proteomes" id="UP001321786"/>
    </source>
</evidence>
<evidence type="ECO:0000256" key="10">
    <source>
        <dbReference type="ARBA" id="ARBA00022840"/>
    </source>
</evidence>
<keyword evidence="5" id="KW-0597">Phosphoprotein</keyword>
<dbReference type="PROSITE" id="PS50885">
    <property type="entry name" value="HAMP"/>
    <property type="match status" value="1"/>
</dbReference>
<dbReference type="InterPro" id="IPR003594">
    <property type="entry name" value="HATPase_dom"/>
</dbReference>
<keyword evidence="10" id="KW-0067">ATP-binding</keyword>
<evidence type="ECO:0000256" key="12">
    <source>
        <dbReference type="ARBA" id="ARBA00023012"/>
    </source>
</evidence>
<dbReference type="Pfam" id="PF00512">
    <property type="entry name" value="HisKA"/>
    <property type="match status" value="1"/>
</dbReference>
<comment type="catalytic activity">
    <reaction evidence="1">
        <text>ATP + protein L-histidine = ADP + protein N-phospho-L-histidine.</text>
        <dbReference type="EC" id="2.7.13.3"/>
    </reaction>
</comment>
<dbReference type="EC" id="2.7.13.3" evidence="3"/>
<evidence type="ECO:0000256" key="1">
    <source>
        <dbReference type="ARBA" id="ARBA00000085"/>
    </source>
</evidence>
<dbReference type="CDD" id="cd00082">
    <property type="entry name" value="HisKA"/>
    <property type="match status" value="1"/>
</dbReference>
<evidence type="ECO:0000259" key="16">
    <source>
        <dbReference type="PROSITE" id="PS50885"/>
    </source>
</evidence>
<feature type="domain" description="Histidine kinase" evidence="15">
    <location>
        <begin position="252"/>
        <end position="469"/>
    </location>
</feature>
<keyword evidence="4" id="KW-1003">Cell membrane</keyword>
<dbReference type="Gene3D" id="3.30.565.10">
    <property type="entry name" value="Histidine kinase-like ATPase, C-terminal domain"/>
    <property type="match status" value="1"/>
</dbReference>
<dbReference type="InterPro" id="IPR005467">
    <property type="entry name" value="His_kinase_dom"/>
</dbReference>
<dbReference type="KEGG" id="hprf:HLPR_16220"/>
<evidence type="ECO:0000256" key="2">
    <source>
        <dbReference type="ARBA" id="ARBA00004651"/>
    </source>
</evidence>
<reference evidence="17 18" key="1">
    <citation type="submission" date="2023-08" db="EMBL/GenBank/DDBJ databases">
        <title>Helicovermis profunda gen. nov., sp. nov., a novel mesophilic, fermentative bacterium within the Bacillota from a deep-sea hydrothermal vent chimney.</title>
        <authorList>
            <person name="Miyazaki U."/>
            <person name="Mizutani D."/>
            <person name="Hashimoto Y."/>
            <person name="Tame A."/>
            <person name="Sawayama S."/>
            <person name="Miyazaki J."/>
            <person name="Takai K."/>
            <person name="Nakagawa S."/>
        </authorList>
    </citation>
    <scope>NUCLEOTIDE SEQUENCE [LARGE SCALE GENOMIC DNA]</scope>
    <source>
        <strain evidence="17 18">S502</strain>
    </source>
</reference>
<evidence type="ECO:0000256" key="13">
    <source>
        <dbReference type="ARBA" id="ARBA00023136"/>
    </source>
</evidence>
<dbReference type="AlphaFoldDB" id="A0AAU9E3Z5"/>
<evidence type="ECO:0000256" key="14">
    <source>
        <dbReference type="SAM" id="Phobius"/>
    </source>
</evidence>
<accession>A0AAU9E3Z5</accession>
<keyword evidence="8" id="KW-0547">Nucleotide-binding</keyword>
<gene>
    <name evidence="17" type="ORF">HLPR_16220</name>
</gene>